<dbReference type="SUPFAM" id="SSF48403">
    <property type="entry name" value="Ankyrin repeat"/>
    <property type="match status" value="1"/>
</dbReference>
<dbReference type="InterPro" id="IPR002110">
    <property type="entry name" value="Ankyrin_rpt"/>
</dbReference>
<dbReference type="PANTHER" id="PTHR24124">
    <property type="entry name" value="ANKYRIN REPEAT FAMILY A"/>
    <property type="match status" value="1"/>
</dbReference>
<dbReference type="PROSITE" id="PS50088">
    <property type="entry name" value="ANK_REPEAT"/>
    <property type="match status" value="2"/>
</dbReference>
<keyword evidence="2 3" id="KW-0040">ANK repeat</keyword>
<evidence type="ECO:0000313" key="5">
    <source>
        <dbReference type="Proteomes" id="UP001627154"/>
    </source>
</evidence>
<dbReference type="PANTHER" id="PTHR24124:SF14">
    <property type="entry name" value="CHROMOSOME UNDETERMINED SCAFFOLD_25, WHOLE GENOME SHOTGUN SEQUENCE"/>
    <property type="match status" value="1"/>
</dbReference>
<reference evidence="4 5" key="1">
    <citation type="journal article" date="2024" name="bioRxiv">
        <title>A reference genome for Trichogramma kaykai: A tiny desert-dwelling parasitoid wasp with competing sex-ratio distorters.</title>
        <authorList>
            <person name="Culotta J."/>
            <person name="Lindsey A.R."/>
        </authorList>
    </citation>
    <scope>NUCLEOTIDE SEQUENCE [LARGE SCALE GENOMIC DNA]</scope>
    <source>
        <strain evidence="4 5">KSX58</strain>
    </source>
</reference>
<protein>
    <submittedName>
        <fullName evidence="4">Uncharacterized protein</fullName>
    </submittedName>
</protein>
<gene>
    <name evidence="4" type="ORF">TKK_016228</name>
</gene>
<dbReference type="PRINTS" id="PR01415">
    <property type="entry name" value="ANKYRIN"/>
</dbReference>
<evidence type="ECO:0000256" key="1">
    <source>
        <dbReference type="ARBA" id="ARBA00022737"/>
    </source>
</evidence>
<keyword evidence="5" id="KW-1185">Reference proteome</keyword>
<dbReference type="AlphaFoldDB" id="A0ABD2W7G4"/>
<evidence type="ECO:0000256" key="3">
    <source>
        <dbReference type="PROSITE-ProRule" id="PRU00023"/>
    </source>
</evidence>
<organism evidence="4 5">
    <name type="scientific">Trichogramma kaykai</name>
    <dbReference type="NCBI Taxonomy" id="54128"/>
    <lineage>
        <taxon>Eukaryota</taxon>
        <taxon>Metazoa</taxon>
        <taxon>Ecdysozoa</taxon>
        <taxon>Arthropoda</taxon>
        <taxon>Hexapoda</taxon>
        <taxon>Insecta</taxon>
        <taxon>Pterygota</taxon>
        <taxon>Neoptera</taxon>
        <taxon>Endopterygota</taxon>
        <taxon>Hymenoptera</taxon>
        <taxon>Apocrita</taxon>
        <taxon>Proctotrupomorpha</taxon>
        <taxon>Chalcidoidea</taxon>
        <taxon>Trichogrammatidae</taxon>
        <taxon>Trichogramma</taxon>
    </lineage>
</organism>
<dbReference type="Proteomes" id="UP001627154">
    <property type="component" value="Unassembled WGS sequence"/>
</dbReference>
<feature type="repeat" description="ANK" evidence="3">
    <location>
        <begin position="273"/>
        <end position="305"/>
    </location>
</feature>
<evidence type="ECO:0000313" key="4">
    <source>
        <dbReference type="EMBL" id="KAL3388806.1"/>
    </source>
</evidence>
<feature type="repeat" description="ANK" evidence="3">
    <location>
        <begin position="199"/>
        <end position="231"/>
    </location>
</feature>
<proteinExistence type="predicted"/>
<keyword evidence="1" id="KW-0677">Repeat</keyword>
<comment type="caution">
    <text evidence="4">The sequence shown here is derived from an EMBL/GenBank/DDBJ whole genome shotgun (WGS) entry which is preliminary data.</text>
</comment>
<dbReference type="SMART" id="SM00248">
    <property type="entry name" value="ANK"/>
    <property type="match status" value="6"/>
</dbReference>
<dbReference type="InterPro" id="IPR036770">
    <property type="entry name" value="Ankyrin_rpt-contain_sf"/>
</dbReference>
<dbReference type="Pfam" id="PF12796">
    <property type="entry name" value="Ank_2"/>
    <property type="match status" value="1"/>
</dbReference>
<dbReference type="Gene3D" id="1.25.40.20">
    <property type="entry name" value="Ankyrin repeat-containing domain"/>
    <property type="match status" value="2"/>
</dbReference>
<sequence>MFLCRYFLKNFRGASESNKINDSFDHVALINQSNLIGLKVMRDTINWKIKEERVKLLWRLHALIRTWDKLPDLQDIFRKEEMDHLLADSIDYITTGVWNKSAGEAFLEFVFNTDYKDEPDVDEDGKPLLRRTTAVHRAVRDGNYDYVDVLFKIYKRFDVNYTDGSGFTHFHAACMSGCEDIVIKFLELGQDPNCLEYKTGKSPLHLALEKGNKYVVQLLLKHGANPNLADSRGFTPLHIICERDEDADFLTELFFKINDEKHQWVQVDVRDMFGITPLHLALIYNRKGIVELLLRRGANQNLATKTRLTPLHIICNRDLYFDDGLSKLFFYINDSRRQSVQVNARNNLDRTPLQLAVANLLPYVVDDLLNHGADLSSFVFPSESYFAENFDPEINHSINFKLRLASGALATVESLENRGYELDQSNALTIMKFFLKYDLFEKSEYLYKFWRNDKFFLSTAKKLMIQKGFSLYDLVQLRPEEAAKKLTYSDYLEFAYTAEYSYLSKGFHQEFTEHLCEMLSRGFFRRWALKCFLDITSERLPKKFCEKVIEQLMNKDLYHICLAATGNSC</sequence>
<accession>A0ABD2W7G4</accession>
<name>A0ABD2W7G4_9HYME</name>
<dbReference type="Pfam" id="PF00023">
    <property type="entry name" value="Ank"/>
    <property type="match status" value="1"/>
</dbReference>
<dbReference type="PROSITE" id="PS50297">
    <property type="entry name" value="ANK_REP_REGION"/>
    <property type="match status" value="2"/>
</dbReference>
<dbReference type="EMBL" id="JBJJXI010000128">
    <property type="protein sequence ID" value="KAL3388806.1"/>
    <property type="molecule type" value="Genomic_DNA"/>
</dbReference>
<evidence type="ECO:0000256" key="2">
    <source>
        <dbReference type="ARBA" id="ARBA00023043"/>
    </source>
</evidence>